<evidence type="ECO:0000313" key="1">
    <source>
        <dbReference type="EMBL" id="TWF82633.1"/>
    </source>
</evidence>
<dbReference type="SUPFAM" id="SSF53448">
    <property type="entry name" value="Nucleotide-diphospho-sugar transferases"/>
    <property type="match status" value="1"/>
</dbReference>
<proteinExistence type="predicted"/>
<evidence type="ECO:0008006" key="3">
    <source>
        <dbReference type="Google" id="ProtNLM"/>
    </source>
</evidence>
<protein>
    <recommendedName>
        <fullName evidence="3">Glycosyl transferase family 8</fullName>
    </recommendedName>
</protein>
<sequence>MTRGYLTHAFNSRDVDYLRMAYCLALSLRLTQSTVDRLTVLVEPGQHVPAHYREVFDAVVELPVADRSRKDGWRVENFAELYGISPYDESVTLDSDMLFFDDVSGWWDDFAGQEVVAATAVDYRGRAIAHNPLRRNLYEIGLPDLHNGFLYFRRSEPVRELFATIAAHTRSWPETCRRHFGRTDVHYSSDCALLLALRDTGMEAGCVRASAGGHPAFVHMKACLQGWPGVSDTERDWRAHTDYRFSEDLRLTIGGESIGLPFHYHVRDFVDDRLLAAYERSV</sequence>
<dbReference type="InterPro" id="IPR029044">
    <property type="entry name" value="Nucleotide-diphossugar_trans"/>
</dbReference>
<keyword evidence="2" id="KW-1185">Reference proteome</keyword>
<gene>
    <name evidence="1" type="ORF">FHX73_14115</name>
</gene>
<reference evidence="1 2" key="1">
    <citation type="submission" date="2019-06" db="EMBL/GenBank/DDBJ databases">
        <title>Sequencing the genomes of 1000 actinobacteria strains.</title>
        <authorList>
            <person name="Klenk H.-P."/>
        </authorList>
    </citation>
    <scope>NUCLEOTIDE SEQUENCE [LARGE SCALE GENOMIC DNA]</scope>
    <source>
        <strain evidence="1 2">DSM 44826</strain>
    </source>
</reference>
<evidence type="ECO:0000313" key="2">
    <source>
        <dbReference type="Proteomes" id="UP000317940"/>
    </source>
</evidence>
<comment type="caution">
    <text evidence="1">The sequence shown here is derived from an EMBL/GenBank/DDBJ whole genome shotgun (WGS) entry which is preliminary data.</text>
</comment>
<organism evidence="1 2">
    <name type="scientific">Kitasatospora viridis</name>
    <dbReference type="NCBI Taxonomy" id="281105"/>
    <lineage>
        <taxon>Bacteria</taxon>
        <taxon>Bacillati</taxon>
        <taxon>Actinomycetota</taxon>
        <taxon>Actinomycetes</taxon>
        <taxon>Kitasatosporales</taxon>
        <taxon>Streptomycetaceae</taxon>
        <taxon>Kitasatospora</taxon>
    </lineage>
</organism>
<dbReference type="AlphaFoldDB" id="A0A561T6A0"/>
<dbReference type="EMBL" id="VIWT01000004">
    <property type="protein sequence ID" value="TWF82633.1"/>
    <property type="molecule type" value="Genomic_DNA"/>
</dbReference>
<dbReference type="Gene3D" id="3.90.550.10">
    <property type="entry name" value="Spore Coat Polysaccharide Biosynthesis Protein SpsA, Chain A"/>
    <property type="match status" value="1"/>
</dbReference>
<dbReference type="Proteomes" id="UP000317940">
    <property type="component" value="Unassembled WGS sequence"/>
</dbReference>
<dbReference type="RefSeq" id="WP_145909924.1">
    <property type="nucleotide sequence ID" value="NZ_BAAAMZ010000017.1"/>
</dbReference>
<name>A0A561T6A0_9ACTN</name>
<accession>A0A561T6A0</accession>